<accession>A0ACB8EBA7</accession>
<comment type="caution">
    <text evidence="1">The sequence shown here is derived from an EMBL/GenBank/DDBJ whole genome shotgun (WGS) entry which is preliminary data.</text>
</comment>
<name>A0ACB8EBA7_9SAUR</name>
<keyword evidence="2" id="KW-1185">Reference proteome</keyword>
<proteinExistence type="predicted"/>
<reference evidence="1" key="1">
    <citation type="submission" date="2021-08" db="EMBL/GenBank/DDBJ databases">
        <title>The first chromosome-level gecko genome reveals the dynamic sex chromosomes of Neotropical dwarf geckos (Sphaerodactylidae: Sphaerodactylus).</title>
        <authorList>
            <person name="Pinto B.J."/>
            <person name="Keating S.E."/>
            <person name="Gamble T."/>
        </authorList>
    </citation>
    <scope>NUCLEOTIDE SEQUENCE</scope>
    <source>
        <strain evidence="1">TG3544</strain>
    </source>
</reference>
<dbReference type="EMBL" id="CM037627">
    <property type="protein sequence ID" value="KAH7989685.1"/>
    <property type="molecule type" value="Genomic_DNA"/>
</dbReference>
<dbReference type="Proteomes" id="UP000827872">
    <property type="component" value="Linkage Group LG14"/>
</dbReference>
<sequence>MAGLRLAQRRRCPAEEMSKQGLPGPWVGLKEMSKQDLPGPWVGLPDPGWELMESESEDDTDPSGVQCHKESGSIRQEKTDTIRCIKSCRLNDVNCVLDPVHTISHTVISLPTFREFTRPEEIIFLRAITPAYPANQADIFFQIAEGNLRDSFDIVKRYMDGMTVGSKYYSEIKSKEEIRKSERRSYAGDLGKAGGSTACAEKA</sequence>
<evidence type="ECO:0000313" key="2">
    <source>
        <dbReference type="Proteomes" id="UP000827872"/>
    </source>
</evidence>
<gene>
    <name evidence="1" type="ORF">K3G42_013026</name>
</gene>
<protein>
    <submittedName>
        <fullName evidence="1">Uncharacterized protein</fullName>
    </submittedName>
</protein>
<evidence type="ECO:0000313" key="1">
    <source>
        <dbReference type="EMBL" id="KAH7989685.1"/>
    </source>
</evidence>
<organism evidence="1 2">
    <name type="scientific">Sphaerodactylus townsendi</name>
    <dbReference type="NCBI Taxonomy" id="933632"/>
    <lineage>
        <taxon>Eukaryota</taxon>
        <taxon>Metazoa</taxon>
        <taxon>Chordata</taxon>
        <taxon>Craniata</taxon>
        <taxon>Vertebrata</taxon>
        <taxon>Euteleostomi</taxon>
        <taxon>Lepidosauria</taxon>
        <taxon>Squamata</taxon>
        <taxon>Bifurcata</taxon>
        <taxon>Gekkota</taxon>
        <taxon>Sphaerodactylidae</taxon>
        <taxon>Sphaerodactylus</taxon>
    </lineage>
</organism>